<accession>A0A5C6RWZ1</accession>
<sequence>MKIKHQLFWAIALSFSALACKPSAELTQQANQAKQDLQQCQEESERAQARISDLRAQLNDRNAKLQESMSENNRLSAQLANTQAALESTTREMQASSDKYGIWFRVQIGAFQDPKIDQTLQTNEEGMGLENSGDLQKIVLGRFRSYEPAKQLQAQIQSLGVKDAWIASYKDGVRIPIEEAMKNQ</sequence>
<organism evidence="3 4">
    <name type="scientific">Phaeodactylibacter luteus</name>
    <dbReference type="NCBI Taxonomy" id="1564516"/>
    <lineage>
        <taxon>Bacteria</taxon>
        <taxon>Pseudomonadati</taxon>
        <taxon>Bacteroidota</taxon>
        <taxon>Saprospiria</taxon>
        <taxon>Saprospirales</taxon>
        <taxon>Haliscomenobacteraceae</taxon>
        <taxon>Phaeodactylibacter</taxon>
    </lineage>
</organism>
<feature type="chain" id="PRO_5022901279" description="SPOR domain-containing protein" evidence="2">
    <location>
        <begin position="20"/>
        <end position="184"/>
    </location>
</feature>
<dbReference type="SUPFAM" id="SSF110997">
    <property type="entry name" value="Sporulation related repeat"/>
    <property type="match status" value="1"/>
</dbReference>
<feature type="signal peptide" evidence="2">
    <location>
        <begin position="1"/>
        <end position="19"/>
    </location>
</feature>
<dbReference type="OrthoDB" id="1119072at2"/>
<keyword evidence="2" id="KW-0732">Signal</keyword>
<dbReference type="PROSITE" id="PS51257">
    <property type="entry name" value="PROKAR_LIPOPROTEIN"/>
    <property type="match status" value="1"/>
</dbReference>
<evidence type="ECO:0008006" key="5">
    <source>
        <dbReference type="Google" id="ProtNLM"/>
    </source>
</evidence>
<keyword evidence="1" id="KW-0175">Coiled coil</keyword>
<reference evidence="3 4" key="1">
    <citation type="submission" date="2019-08" db="EMBL/GenBank/DDBJ databases">
        <title>Genome of Phaeodactylibacter luteus.</title>
        <authorList>
            <person name="Bowman J.P."/>
        </authorList>
    </citation>
    <scope>NUCLEOTIDE SEQUENCE [LARGE SCALE GENOMIC DNA]</scope>
    <source>
        <strain evidence="3 4">KCTC 42180</strain>
    </source>
</reference>
<feature type="coiled-coil region" evidence="1">
    <location>
        <begin position="23"/>
        <end position="99"/>
    </location>
</feature>
<dbReference type="InterPro" id="IPR036680">
    <property type="entry name" value="SPOR-like_sf"/>
</dbReference>
<dbReference type="EMBL" id="VOOR01000007">
    <property type="protein sequence ID" value="TXB66505.1"/>
    <property type="molecule type" value="Genomic_DNA"/>
</dbReference>
<dbReference type="AlphaFoldDB" id="A0A5C6RWZ1"/>
<dbReference type="Proteomes" id="UP000321580">
    <property type="component" value="Unassembled WGS sequence"/>
</dbReference>
<dbReference type="Gene3D" id="3.30.70.1070">
    <property type="entry name" value="Sporulation related repeat"/>
    <property type="match status" value="1"/>
</dbReference>
<dbReference type="RefSeq" id="WP_147166294.1">
    <property type="nucleotide sequence ID" value="NZ_VOOR01000007.1"/>
</dbReference>
<evidence type="ECO:0000256" key="1">
    <source>
        <dbReference type="SAM" id="Coils"/>
    </source>
</evidence>
<comment type="caution">
    <text evidence="3">The sequence shown here is derived from an EMBL/GenBank/DDBJ whole genome shotgun (WGS) entry which is preliminary data.</text>
</comment>
<proteinExistence type="predicted"/>
<name>A0A5C6RWZ1_9BACT</name>
<keyword evidence="4" id="KW-1185">Reference proteome</keyword>
<dbReference type="Gene3D" id="1.10.287.2610">
    <property type="match status" value="1"/>
</dbReference>
<protein>
    <recommendedName>
        <fullName evidence="5">SPOR domain-containing protein</fullName>
    </recommendedName>
</protein>
<dbReference type="GO" id="GO:0042834">
    <property type="term" value="F:peptidoglycan binding"/>
    <property type="evidence" value="ECO:0007669"/>
    <property type="project" value="InterPro"/>
</dbReference>
<evidence type="ECO:0000256" key="2">
    <source>
        <dbReference type="SAM" id="SignalP"/>
    </source>
</evidence>
<gene>
    <name evidence="3" type="ORF">FRY97_04770</name>
</gene>
<evidence type="ECO:0000313" key="3">
    <source>
        <dbReference type="EMBL" id="TXB66505.1"/>
    </source>
</evidence>
<evidence type="ECO:0000313" key="4">
    <source>
        <dbReference type="Proteomes" id="UP000321580"/>
    </source>
</evidence>